<feature type="transmembrane region" description="Helical" evidence="7">
    <location>
        <begin position="127"/>
        <end position="150"/>
    </location>
</feature>
<keyword evidence="2 7" id="KW-0813">Transport</keyword>
<evidence type="ECO:0000313" key="10">
    <source>
        <dbReference type="Proteomes" id="UP000198771"/>
    </source>
</evidence>
<dbReference type="Gene3D" id="1.10.3720.10">
    <property type="entry name" value="MetI-like"/>
    <property type="match status" value="1"/>
</dbReference>
<evidence type="ECO:0000256" key="6">
    <source>
        <dbReference type="ARBA" id="ARBA00023136"/>
    </source>
</evidence>
<organism evidence="9 10">
    <name type="scientific">Desulfonatronum thiosulfatophilum</name>
    <dbReference type="NCBI Taxonomy" id="617002"/>
    <lineage>
        <taxon>Bacteria</taxon>
        <taxon>Pseudomonadati</taxon>
        <taxon>Thermodesulfobacteriota</taxon>
        <taxon>Desulfovibrionia</taxon>
        <taxon>Desulfovibrionales</taxon>
        <taxon>Desulfonatronaceae</taxon>
        <taxon>Desulfonatronum</taxon>
    </lineage>
</organism>
<keyword evidence="6 7" id="KW-0472">Membrane</keyword>
<feature type="domain" description="ABC transmembrane type-1" evidence="8">
    <location>
        <begin position="61"/>
        <end position="241"/>
    </location>
</feature>
<keyword evidence="3" id="KW-1003">Cell membrane</keyword>
<evidence type="ECO:0000256" key="7">
    <source>
        <dbReference type="RuleBase" id="RU363032"/>
    </source>
</evidence>
<gene>
    <name evidence="9" type="ORF">SAMN05660653_00436</name>
</gene>
<dbReference type="GO" id="GO:0005886">
    <property type="term" value="C:plasma membrane"/>
    <property type="evidence" value="ECO:0007669"/>
    <property type="project" value="UniProtKB-SubCell"/>
</dbReference>
<dbReference type="EMBL" id="FMXO01000002">
    <property type="protein sequence ID" value="SDB08929.1"/>
    <property type="molecule type" value="Genomic_DNA"/>
</dbReference>
<protein>
    <submittedName>
        <fullName evidence="9">NitT/TauT family transport system permease protein</fullName>
    </submittedName>
</protein>
<comment type="similarity">
    <text evidence="7">Belongs to the binding-protein-dependent transport system permease family.</text>
</comment>
<evidence type="ECO:0000313" key="9">
    <source>
        <dbReference type="EMBL" id="SDB08929.1"/>
    </source>
</evidence>
<comment type="subcellular location">
    <subcellularLocation>
        <location evidence="1 7">Cell membrane</location>
        <topology evidence="1 7">Multi-pass membrane protein</topology>
    </subcellularLocation>
</comment>
<feature type="transmembrane region" description="Helical" evidence="7">
    <location>
        <begin position="216"/>
        <end position="237"/>
    </location>
</feature>
<reference evidence="9 10" key="1">
    <citation type="submission" date="2016-10" db="EMBL/GenBank/DDBJ databases">
        <authorList>
            <person name="de Groot N.N."/>
        </authorList>
    </citation>
    <scope>NUCLEOTIDE SEQUENCE [LARGE SCALE GENOMIC DNA]</scope>
    <source>
        <strain evidence="9 10">ASO4-2</strain>
    </source>
</reference>
<keyword evidence="4 7" id="KW-0812">Transmembrane</keyword>
<keyword evidence="5 7" id="KW-1133">Transmembrane helix</keyword>
<feature type="transmembrane region" description="Helical" evidence="7">
    <location>
        <begin position="99"/>
        <end position="121"/>
    </location>
</feature>
<evidence type="ECO:0000256" key="4">
    <source>
        <dbReference type="ARBA" id="ARBA00022692"/>
    </source>
</evidence>
<dbReference type="OrthoDB" id="5449677at2"/>
<keyword evidence="10" id="KW-1185">Reference proteome</keyword>
<sequence>MPRFLPLLLPLLILLSWALLSYTGTVPVYMLPAPDTVAKTLWVYVTGYGAGMYAGRFPVDLAASMVRIGAGFALAALLGLSLGVLSGRNAVMRLLLKDFVDALRSVPGICWLPLALVWFGIGLKTTVFLIALAAFFPIYLNTMSAVSAVPTTYLRAGSMLGLGRFGMMRHVVLPASMGQILSGLRLGLGISFAYLVLGELTGVPNGLGALIMDARMVGRVDVIISGILLIALIGWLCDQLLVRGMRLLSRSARRL</sequence>
<dbReference type="PANTHER" id="PTHR30151">
    <property type="entry name" value="ALKANE SULFONATE ABC TRANSPORTER-RELATED, MEMBRANE SUBUNIT"/>
    <property type="match status" value="1"/>
</dbReference>
<proteinExistence type="inferred from homology"/>
<feature type="transmembrane region" description="Helical" evidence="7">
    <location>
        <begin position="65"/>
        <end position="87"/>
    </location>
</feature>
<dbReference type="STRING" id="617002.SAMN05660653_00436"/>
<dbReference type="CDD" id="cd06261">
    <property type="entry name" value="TM_PBP2"/>
    <property type="match status" value="1"/>
</dbReference>
<dbReference type="RefSeq" id="WP_092116760.1">
    <property type="nucleotide sequence ID" value="NZ_FMXO01000002.1"/>
</dbReference>
<evidence type="ECO:0000256" key="2">
    <source>
        <dbReference type="ARBA" id="ARBA00022448"/>
    </source>
</evidence>
<accession>A0A1G6AKP6</accession>
<name>A0A1G6AKP6_9BACT</name>
<evidence type="ECO:0000256" key="1">
    <source>
        <dbReference type="ARBA" id="ARBA00004651"/>
    </source>
</evidence>
<evidence type="ECO:0000259" key="8">
    <source>
        <dbReference type="PROSITE" id="PS50928"/>
    </source>
</evidence>
<dbReference type="AlphaFoldDB" id="A0A1G6AKP6"/>
<evidence type="ECO:0000256" key="5">
    <source>
        <dbReference type="ARBA" id="ARBA00022989"/>
    </source>
</evidence>
<evidence type="ECO:0000256" key="3">
    <source>
        <dbReference type="ARBA" id="ARBA00022475"/>
    </source>
</evidence>
<dbReference type="GO" id="GO:0055085">
    <property type="term" value="P:transmembrane transport"/>
    <property type="evidence" value="ECO:0007669"/>
    <property type="project" value="InterPro"/>
</dbReference>
<dbReference type="InterPro" id="IPR035906">
    <property type="entry name" value="MetI-like_sf"/>
</dbReference>
<dbReference type="GO" id="GO:0010438">
    <property type="term" value="P:cellular response to sulfur starvation"/>
    <property type="evidence" value="ECO:0007669"/>
    <property type="project" value="TreeGrafter"/>
</dbReference>
<dbReference type="InterPro" id="IPR000515">
    <property type="entry name" value="MetI-like"/>
</dbReference>
<dbReference type="SUPFAM" id="SSF161098">
    <property type="entry name" value="MetI-like"/>
    <property type="match status" value="1"/>
</dbReference>
<dbReference type="PROSITE" id="PS50928">
    <property type="entry name" value="ABC_TM1"/>
    <property type="match status" value="1"/>
</dbReference>
<dbReference type="Pfam" id="PF00528">
    <property type="entry name" value="BPD_transp_1"/>
    <property type="match status" value="1"/>
</dbReference>
<dbReference type="PANTHER" id="PTHR30151:SF25">
    <property type="entry name" value="TAURINE TRANSPORT SYSTEM PERMEASE PROTEIN TAUC"/>
    <property type="match status" value="1"/>
</dbReference>
<dbReference type="Proteomes" id="UP000198771">
    <property type="component" value="Unassembled WGS sequence"/>
</dbReference>